<evidence type="ECO:0000256" key="1">
    <source>
        <dbReference type="SAM" id="MobiDB-lite"/>
    </source>
</evidence>
<evidence type="ECO:0008006" key="5">
    <source>
        <dbReference type="Google" id="ProtNLM"/>
    </source>
</evidence>
<evidence type="ECO:0000256" key="2">
    <source>
        <dbReference type="SAM" id="Phobius"/>
    </source>
</evidence>
<dbReference type="PANTHER" id="PTHR37919">
    <property type="entry name" value="PROTEIN CBG05606"/>
    <property type="match status" value="1"/>
</dbReference>
<proteinExistence type="predicted"/>
<gene>
    <name evidence="3" type="ORF">GRF29_216g664609</name>
</gene>
<reference evidence="3 4" key="1">
    <citation type="submission" date="2021-02" db="EMBL/GenBank/DDBJ databases">
        <title>Genome assembly of Pseudopithomyces chartarum.</title>
        <authorList>
            <person name="Jauregui R."/>
            <person name="Singh J."/>
            <person name="Voisey C."/>
        </authorList>
    </citation>
    <scope>NUCLEOTIDE SEQUENCE [LARGE SCALE GENOMIC DNA]</scope>
    <source>
        <strain evidence="3 4">AGR01</strain>
    </source>
</reference>
<name>A0AAN6RD08_9PLEO</name>
<evidence type="ECO:0000313" key="3">
    <source>
        <dbReference type="EMBL" id="KAK3197592.1"/>
    </source>
</evidence>
<protein>
    <recommendedName>
        <fullName evidence="5">C6 transcription factor</fullName>
    </recommendedName>
</protein>
<feature type="transmembrane region" description="Helical" evidence="2">
    <location>
        <begin position="185"/>
        <end position="205"/>
    </location>
</feature>
<feature type="transmembrane region" description="Helical" evidence="2">
    <location>
        <begin position="220"/>
        <end position="240"/>
    </location>
</feature>
<sequence>MVSTRSHPAAFPPPEASPTKPSPRKSRTSTPDRAAPVGVERSLRERAVENSVAAGGEAWSHTASNLTIAWIAVSLPLVIWDSLYILLRPHTMAGGALQWPIWKPYEIYASIDHVYGWPGWDNNDGFGGGQGAMNVIEVVLYGLYMMIVYNHGVQAEGGSGIQIGHGVKGWMSGGVKVRGRAGNKAVMLGFVASIMTLSKTVLYYLVEYFAGFKNTAHNDWITLALFYGVMNGLWVIFPAYMSITFGSDIFAALEAATKSEAKKDN</sequence>
<evidence type="ECO:0000313" key="4">
    <source>
        <dbReference type="Proteomes" id="UP001280581"/>
    </source>
</evidence>
<keyword evidence="2" id="KW-1133">Transmembrane helix</keyword>
<dbReference type="AlphaFoldDB" id="A0AAN6RD08"/>
<feature type="region of interest" description="Disordered" evidence="1">
    <location>
        <begin position="1"/>
        <end position="40"/>
    </location>
</feature>
<keyword evidence="2" id="KW-0812">Transmembrane</keyword>
<dbReference type="EMBL" id="WVTA01000018">
    <property type="protein sequence ID" value="KAK3197592.1"/>
    <property type="molecule type" value="Genomic_DNA"/>
</dbReference>
<feature type="transmembrane region" description="Helical" evidence="2">
    <location>
        <begin position="68"/>
        <end position="87"/>
    </location>
</feature>
<dbReference type="PANTHER" id="PTHR37919:SF2">
    <property type="entry name" value="EXPERA DOMAIN-CONTAINING PROTEIN"/>
    <property type="match status" value="1"/>
</dbReference>
<keyword evidence="4" id="KW-1185">Reference proteome</keyword>
<comment type="caution">
    <text evidence="3">The sequence shown here is derived from an EMBL/GenBank/DDBJ whole genome shotgun (WGS) entry which is preliminary data.</text>
</comment>
<keyword evidence="2" id="KW-0472">Membrane</keyword>
<accession>A0AAN6RD08</accession>
<organism evidence="3 4">
    <name type="scientific">Pseudopithomyces chartarum</name>
    <dbReference type="NCBI Taxonomy" id="1892770"/>
    <lineage>
        <taxon>Eukaryota</taxon>
        <taxon>Fungi</taxon>
        <taxon>Dikarya</taxon>
        <taxon>Ascomycota</taxon>
        <taxon>Pezizomycotina</taxon>
        <taxon>Dothideomycetes</taxon>
        <taxon>Pleosporomycetidae</taxon>
        <taxon>Pleosporales</taxon>
        <taxon>Massarineae</taxon>
        <taxon>Didymosphaeriaceae</taxon>
        <taxon>Pseudopithomyces</taxon>
    </lineage>
</organism>
<dbReference type="Proteomes" id="UP001280581">
    <property type="component" value="Unassembled WGS sequence"/>
</dbReference>